<gene>
    <name evidence="4" type="ORF">MicloDRAFT_00069050</name>
</gene>
<proteinExistence type="predicted"/>
<dbReference type="SUPFAM" id="SSF53448">
    <property type="entry name" value="Nucleotide-diphospho-sugar transferases"/>
    <property type="match status" value="2"/>
</dbReference>
<evidence type="ECO:0000256" key="1">
    <source>
        <dbReference type="SAM" id="MobiDB-lite"/>
    </source>
</evidence>
<feature type="domain" description="Glycosyltransferase 2-like" evidence="2">
    <location>
        <begin position="790"/>
        <end position="916"/>
    </location>
</feature>
<dbReference type="EMBL" id="JH660647">
    <property type="protein sequence ID" value="EIM26171.1"/>
    <property type="molecule type" value="Genomic_DNA"/>
</dbReference>
<evidence type="ECO:0000313" key="4">
    <source>
        <dbReference type="EMBL" id="EIM26171.1"/>
    </source>
</evidence>
<dbReference type="eggNOG" id="COG2230">
    <property type="taxonomic scope" value="Bacteria"/>
</dbReference>
<dbReference type="CDD" id="cd02440">
    <property type="entry name" value="AdoMet_MTases"/>
    <property type="match status" value="1"/>
</dbReference>
<feature type="domain" description="Glycosyltransferase 2-like" evidence="2">
    <location>
        <begin position="1044"/>
        <end position="1158"/>
    </location>
</feature>
<dbReference type="eggNOG" id="COG1216">
    <property type="taxonomic scope" value="Bacteria"/>
</dbReference>
<dbReference type="InterPro" id="IPR029063">
    <property type="entry name" value="SAM-dependent_MTases_sf"/>
</dbReference>
<name>I4YQC9_9HYPH</name>
<reference evidence="4 5" key="1">
    <citation type="submission" date="2012-02" db="EMBL/GenBank/DDBJ databases">
        <title>Improved High-Quality Draft sequence of Microvirga sp. WSM3557.</title>
        <authorList>
            <consortium name="US DOE Joint Genome Institute"/>
            <person name="Lucas S."/>
            <person name="Han J."/>
            <person name="Lapidus A."/>
            <person name="Cheng J.-F."/>
            <person name="Goodwin L."/>
            <person name="Pitluck S."/>
            <person name="Peters L."/>
            <person name="Zhang X."/>
            <person name="Detter J.C."/>
            <person name="Han C."/>
            <person name="Tapia R."/>
            <person name="Land M."/>
            <person name="Hauser L."/>
            <person name="Kyrpides N."/>
            <person name="Ivanova N."/>
            <person name="Pagani I."/>
            <person name="Brau L."/>
            <person name="Yates R."/>
            <person name="O'Hara G."/>
            <person name="Rui T."/>
            <person name="Howieson J."/>
            <person name="Reeve W."/>
            <person name="Woyke T."/>
        </authorList>
    </citation>
    <scope>NUCLEOTIDE SEQUENCE [LARGE SCALE GENOMIC DNA]</scope>
    <source>
        <strain evidence="4 5">WSM3557</strain>
    </source>
</reference>
<dbReference type="PANTHER" id="PTHR43179:SF7">
    <property type="entry name" value="RHAMNOSYLTRANSFERASE WBBL"/>
    <property type="match status" value="1"/>
</dbReference>
<evidence type="ECO:0000259" key="3">
    <source>
        <dbReference type="Pfam" id="PF08242"/>
    </source>
</evidence>
<feature type="region of interest" description="Disordered" evidence="1">
    <location>
        <begin position="631"/>
        <end position="655"/>
    </location>
</feature>
<dbReference type="InterPro" id="IPR001173">
    <property type="entry name" value="Glyco_trans_2-like"/>
</dbReference>
<dbReference type="Gene3D" id="3.90.550.10">
    <property type="entry name" value="Spore Coat Polysaccharide Biosynthesis Protein SpsA, Chain A"/>
    <property type="match status" value="2"/>
</dbReference>
<dbReference type="InterPro" id="IPR029044">
    <property type="entry name" value="Nucleotide-diphossugar_trans"/>
</dbReference>
<dbReference type="GO" id="GO:0016757">
    <property type="term" value="F:glycosyltransferase activity"/>
    <property type="evidence" value="ECO:0007669"/>
    <property type="project" value="UniProtKB-KW"/>
</dbReference>
<feature type="compositionally biased region" description="Basic residues" evidence="1">
    <location>
        <begin position="634"/>
        <end position="654"/>
    </location>
</feature>
<accession>I4YQC9</accession>
<dbReference type="Gene3D" id="3.40.50.150">
    <property type="entry name" value="Vaccinia Virus protein VP39"/>
    <property type="match status" value="1"/>
</dbReference>
<organism evidence="4 5">
    <name type="scientific">Microvirga lotononidis</name>
    <dbReference type="NCBI Taxonomy" id="864069"/>
    <lineage>
        <taxon>Bacteria</taxon>
        <taxon>Pseudomonadati</taxon>
        <taxon>Pseudomonadota</taxon>
        <taxon>Alphaproteobacteria</taxon>
        <taxon>Hyphomicrobiales</taxon>
        <taxon>Methylobacteriaceae</taxon>
        <taxon>Microvirga</taxon>
    </lineage>
</organism>
<dbReference type="InterPro" id="IPR013217">
    <property type="entry name" value="Methyltransf_12"/>
</dbReference>
<dbReference type="SUPFAM" id="SSF53335">
    <property type="entry name" value="S-adenosyl-L-methionine-dependent methyltransferases"/>
    <property type="match status" value="1"/>
</dbReference>
<evidence type="ECO:0000259" key="2">
    <source>
        <dbReference type="Pfam" id="PF00535"/>
    </source>
</evidence>
<keyword evidence="4" id="KW-0808">Transferase</keyword>
<dbReference type="STRING" id="864069.MicloDRAFT_00069050"/>
<dbReference type="Pfam" id="PF00535">
    <property type="entry name" value="Glycos_transf_2"/>
    <property type="match status" value="2"/>
</dbReference>
<sequence length="1314" mass="147854">MNRELHTHYQKNDGVWLPKSSAPSMAEFTYSDGEEIERRIYEAITSASDKSLFSRELMREAKDWASTYHLSAVRSNLLRPLKTILQGRILELGAGCGAITRYLGELGAEVTAVEGSLARARIASARASDLSNVNVVCDRIESFASQAKFDVVTLIGVLEYARAFAPYAGFTERELLGQAVSHLADEGLLILAIENQFGLKYLAGAVEDHVQVPYFGVNDNYRSNTVITFGLDELKGVLSDAGLVHQSVFIPLPDYKLPISVLSPEGATRDGLFDAEAQLAQSVFADLQRPVSPPFSLERAWGVACRNGLAQDLANSFLIVASRTDQRLSQVHSKKSLAWHFSLARAPAFTKQAEFVSEGDHVFVRRSRVTNAQLPAVPLENIIADEPYIPGKNWWLELVGALNEPNWGIDTLGCWAKPWMDLVARHAHIKDIAAIGIHETVDGALFDATPFNAIMDADGQLRFFDQEWRVKAALEIGFVLFRGIRDSILRINSCSQPRDGTPHSVNRLVMAVLAHNGVLITRNEVERYLELELRIQKWVIGELDEAIDHRSVKDSWNVTLSIRPPSHNTNHLVAERNRLLAERDDIRAERDRLVAAQAELQKSRAQLEMDRAELQANLTTQIAQLANQKAANARLKKQERRSRKQERQARKTLRRFQQSTSWRAISMLQRGLERLPDPVRLALRRGAKGVWWALTPHKIPERIASLRTRKQSTVETKPQPQSVPVAAKRTKQQYLSFQPDPTGGQSTSPADRNGQYVLQAHSSGYTYVPPRQPDDLDAILEGLLRRPRFSIVVPTYNTTADLLSRMVASVEAQWYPNWELIIADDASPLPETREFLESIRNPQVEVLLLDKNSGISGATNAALQRATGDYVVFLDHDDELTQDCLYELALCINREEPDYIYSDEDKIDEEGRFTQPFFKPSWSPDTLMSTMYTCHVSCVRRSLLQEVGLLRTEFNGSQDWDLVLRVTERTKRIAHIPKVLYHWRIIPGSASGSLSAKSYAIKTSRSAREAALKRRGQVGSLEPIEQVPGHFRVRYGVTGTPLISVIIPSRNNGLVLERCLDSLFLMSSWRNFEVVVLDNGSDDAETLNVLRELAERDSVRVVRHDAPFNYSELNNIGVREAKGEILLFLNDDTELLTHDGLERMAGYAQLPHIGAVGAKLLYPEVMQVQHAGVLNLLPGPSHAFLRKSPDEPGYFMRNLLEYNWVAVTGACLMVERTKYAAVGGFDERFPVAYNDVELCFRLLKHGLYNVVCPSVRLLHYESLSRGNDFDNPEKRARLNADRYRLYATHPDFLMHDPFYSPNLHPSSVNFDLPA</sequence>
<keyword evidence="5" id="KW-1185">Reference proteome</keyword>
<dbReference type="RefSeq" id="WP_009764858.1">
    <property type="nucleotide sequence ID" value="NZ_CP141048.1"/>
</dbReference>
<dbReference type="PATRIC" id="fig|864069.3.peg.7380"/>
<evidence type="ECO:0000313" key="5">
    <source>
        <dbReference type="Proteomes" id="UP000003947"/>
    </source>
</evidence>
<protein>
    <submittedName>
        <fullName evidence="4">Putative glycosyltransferase</fullName>
    </submittedName>
</protein>
<dbReference type="Proteomes" id="UP000003947">
    <property type="component" value="Unassembled WGS sequence"/>
</dbReference>
<dbReference type="PANTHER" id="PTHR43179">
    <property type="entry name" value="RHAMNOSYLTRANSFERASE WBBL"/>
    <property type="match status" value="1"/>
</dbReference>
<dbReference type="OrthoDB" id="9783791at2"/>
<dbReference type="CDD" id="cd04184">
    <property type="entry name" value="GT2_RfbC_Mx_like"/>
    <property type="match status" value="1"/>
</dbReference>
<dbReference type="CDD" id="cd04186">
    <property type="entry name" value="GT_2_like_c"/>
    <property type="match status" value="1"/>
</dbReference>
<dbReference type="Pfam" id="PF08242">
    <property type="entry name" value="Methyltransf_12"/>
    <property type="match status" value="1"/>
</dbReference>
<feature type="domain" description="Methyltransferase type 12" evidence="3">
    <location>
        <begin position="90"/>
        <end position="189"/>
    </location>
</feature>
<dbReference type="HOGENOM" id="CLU_003629_0_0_5"/>